<dbReference type="PROSITE" id="PS51084">
    <property type="entry name" value="HIT_2"/>
    <property type="match status" value="1"/>
</dbReference>
<feature type="short sequence motif" description="Histidine triad motif" evidence="1">
    <location>
        <begin position="92"/>
        <end position="96"/>
    </location>
</feature>
<sequence>MECPFCLPAIARQIVRENEFCYAIWTEEVPVGSAMVLPKAHRGTVFDLTAQEWAATQHLLAELRVMIGRAHRPDGWNVGWNVEPVGGQSIPHAHCHLVPRYREEPLAGRGIRAWLKDPDNRPPQHAPLRTPSWRITVDAPAAEPCAPDVRSR</sequence>
<keyword evidence="4" id="KW-0489">Methyltransferase</keyword>
<accession>A0ABV6P0S6</accession>
<evidence type="ECO:0000256" key="2">
    <source>
        <dbReference type="SAM" id="MobiDB-lite"/>
    </source>
</evidence>
<dbReference type="PANTHER" id="PTHR42997">
    <property type="entry name" value="HIT FAMILY HYDROLASE"/>
    <property type="match status" value="1"/>
</dbReference>
<dbReference type="Pfam" id="PF01230">
    <property type="entry name" value="HIT"/>
    <property type="match status" value="1"/>
</dbReference>
<dbReference type="GO" id="GO:0032259">
    <property type="term" value="P:methylation"/>
    <property type="evidence" value="ECO:0007669"/>
    <property type="project" value="UniProtKB-KW"/>
</dbReference>
<dbReference type="Gene3D" id="3.30.428.10">
    <property type="entry name" value="HIT-like"/>
    <property type="match status" value="1"/>
</dbReference>
<evidence type="ECO:0000256" key="1">
    <source>
        <dbReference type="PROSITE-ProRule" id="PRU00464"/>
    </source>
</evidence>
<evidence type="ECO:0000313" key="4">
    <source>
        <dbReference type="EMBL" id="MFC0566622.1"/>
    </source>
</evidence>
<dbReference type="EC" id="2.1.1.-" evidence="4"/>
<dbReference type="GO" id="GO:0008168">
    <property type="term" value="F:methyltransferase activity"/>
    <property type="evidence" value="ECO:0007669"/>
    <property type="project" value="UniProtKB-KW"/>
</dbReference>
<evidence type="ECO:0000313" key="5">
    <source>
        <dbReference type="Proteomes" id="UP001589894"/>
    </source>
</evidence>
<keyword evidence="5" id="KW-1185">Reference proteome</keyword>
<reference evidence="4 5" key="1">
    <citation type="submission" date="2024-09" db="EMBL/GenBank/DDBJ databases">
        <authorList>
            <person name="Sun Q."/>
            <person name="Mori K."/>
        </authorList>
    </citation>
    <scope>NUCLEOTIDE SEQUENCE [LARGE SCALE GENOMIC DNA]</scope>
    <source>
        <strain evidence="4 5">TBRC 2205</strain>
    </source>
</reference>
<dbReference type="PANTHER" id="PTHR42997:SF1">
    <property type="entry name" value="AP-4-A PHOSPHORYLASE"/>
    <property type="match status" value="1"/>
</dbReference>
<gene>
    <name evidence="4" type="ORF">ACFFHU_21085</name>
</gene>
<feature type="region of interest" description="Disordered" evidence="2">
    <location>
        <begin position="117"/>
        <end position="152"/>
    </location>
</feature>
<comment type="caution">
    <text evidence="4">The sequence shown here is derived from an EMBL/GenBank/DDBJ whole genome shotgun (WGS) entry which is preliminary data.</text>
</comment>
<organism evidence="4 5">
    <name type="scientific">Plantactinospora siamensis</name>
    <dbReference type="NCBI Taxonomy" id="555372"/>
    <lineage>
        <taxon>Bacteria</taxon>
        <taxon>Bacillati</taxon>
        <taxon>Actinomycetota</taxon>
        <taxon>Actinomycetes</taxon>
        <taxon>Micromonosporales</taxon>
        <taxon>Micromonosporaceae</taxon>
        <taxon>Plantactinospora</taxon>
    </lineage>
</organism>
<feature type="domain" description="HIT" evidence="3">
    <location>
        <begin position="1"/>
        <end position="107"/>
    </location>
</feature>
<name>A0ABV6P0S6_9ACTN</name>
<protein>
    <submittedName>
        <fullName evidence="4">HIT family protein</fullName>
        <ecNumber evidence="4">2.1.1.-</ecNumber>
    </submittedName>
</protein>
<dbReference type="RefSeq" id="WP_377341454.1">
    <property type="nucleotide sequence ID" value="NZ_JBHLUE010000017.1"/>
</dbReference>
<dbReference type="SUPFAM" id="SSF54197">
    <property type="entry name" value="HIT-like"/>
    <property type="match status" value="1"/>
</dbReference>
<evidence type="ECO:0000259" key="3">
    <source>
        <dbReference type="PROSITE" id="PS51084"/>
    </source>
</evidence>
<dbReference type="Proteomes" id="UP001589894">
    <property type="component" value="Unassembled WGS sequence"/>
</dbReference>
<dbReference type="InterPro" id="IPR052908">
    <property type="entry name" value="AP-4-A_phosphorylase"/>
</dbReference>
<keyword evidence="4" id="KW-0808">Transferase</keyword>
<dbReference type="InterPro" id="IPR036265">
    <property type="entry name" value="HIT-like_sf"/>
</dbReference>
<dbReference type="InterPro" id="IPR011146">
    <property type="entry name" value="HIT-like"/>
</dbReference>
<proteinExistence type="predicted"/>
<dbReference type="EMBL" id="JBHLUE010000017">
    <property type="protein sequence ID" value="MFC0566622.1"/>
    <property type="molecule type" value="Genomic_DNA"/>
</dbReference>